<dbReference type="InterPro" id="IPR000210">
    <property type="entry name" value="BTB/POZ_dom"/>
</dbReference>
<accession>A0A7S1AAZ2</accession>
<dbReference type="PANTHER" id="PTHR47843">
    <property type="entry name" value="BTB DOMAIN-CONTAINING PROTEIN-RELATED"/>
    <property type="match status" value="1"/>
</dbReference>
<gene>
    <name evidence="2" type="ORF">NSCI0253_LOCUS22617</name>
</gene>
<evidence type="ECO:0000259" key="1">
    <source>
        <dbReference type="PROSITE" id="PS50097"/>
    </source>
</evidence>
<dbReference type="Gene3D" id="3.30.710.10">
    <property type="entry name" value="Potassium Channel Kv1.1, Chain A"/>
    <property type="match status" value="1"/>
</dbReference>
<evidence type="ECO:0000313" key="2">
    <source>
        <dbReference type="EMBL" id="CAD8848267.1"/>
    </source>
</evidence>
<reference evidence="2" key="1">
    <citation type="submission" date="2021-01" db="EMBL/GenBank/DDBJ databases">
        <authorList>
            <person name="Corre E."/>
            <person name="Pelletier E."/>
            <person name="Niang G."/>
            <person name="Scheremetjew M."/>
            <person name="Finn R."/>
            <person name="Kale V."/>
            <person name="Holt S."/>
            <person name="Cochrane G."/>
            <person name="Meng A."/>
            <person name="Brown T."/>
            <person name="Cohen L."/>
        </authorList>
    </citation>
    <scope>NUCLEOTIDE SEQUENCE</scope>
</reference>
<dbReference type="EMBL" id="HBFQ01032124">
    <property type="protein sequence ID" value="CAD8848267.1"/>
    <property type="molecule type" value="Transcribed_RNA"/>
</dbReference>
<dbReference type="InterPro" id="IPR011333">
    <property type="entry name" value="SKP1/BTB/POZ_sf"/>
</dbReference>
<dbReference type="SUPFAM" id="SSF54695">
    <property type="entry name" value="POZ domain"/>
    <property type="match status" value="1"/>
</dbReference>
<feature type="domain" description="BTB" evidence="1">
    <location>
        <begin position="18"/>
        <end position="80"/>
    </location>
</feature>
<protein>
    <recommendedName>
        <fullName evidence="1">BTB domain-containing protein</fullName>
    </recommendedName>
</protein>
<proteinExistence type="predicted"/>
<dbReference type="Pfam" id="PF00651">
    <property type="entry name" value="BTB"/>
    <property type="match status" value="1"/>
</dbReference>
<dbReference type="PROSITE" id="PS50097">
    <property type="entry name" value="BTB"/>
    <property type="match status" value="1"/>
</dbReference>
<dbReference type="AlphaFoldDB" id="A0A7S1AAZ2"/>
<name>A0A7S1AAZ2_NOCSC</name>
<sequence length="203" mass="22615">MAPLWTDIPNLWEPSGLVHFVVGVAETRKFAAHRDVLVALCPVVEAAVTGNFKESERQEVQLPQFQPDDFELFLRFALSGAFCSLPEVQPVINDNLVLRVVPIAAYLGAKAMLDVMEEHVQKAATFATVLAFEEANVSVHWDEDVFSALFKDVTIRKNCGPFQTHNKVTFDLSTPARESLAKLSSPTLAQLVKYLVERKCLET</sequence>
<organism evidence="2">
    <name type="scientific">Noctiluca scintillans</name>
    <name type="common">Sea sparkle</name>
    <name type="synonym">Red tide dinoflagellate</name>
    <dbReference type="NCBI Taxonomy" id="2966"/>
    <lineage>
        <taxon>Eukaryota</taxon>
        <taxon>Sar</taxon>
        <taxon>Alveolata</taxon>
        <taxon>Dinophyceae</taxon>
        <taxon>Noctilucales</taxon>
        <taxon>Noctilucaceae</taxon>
        <taxon>Noctiluca</taxon>
    </lineage>
</organism>